<dbReference type="InterPro" id="IPR037118">
    <property type="entry name" value="Val-tRNA_synth_C_sf"/>
</dbReference>
<dbReference type="EC" id="6.1.1.9" evidence="10"/>
<dbReference type="Pfam" id="PF10458">
    <property type="entry name" value="Val_tRNA-synt_C"/>
    <property type="match status" value="1"/>
</dbReference>
<evidence type="ECO:0000256" key="4">
    <source>
        <dbReference type="ARBA" id="ARBA00022598"/>
    </source>
</evidence>
<sequence>MRYINIINLFRQLNFWVTIPYMKEIPKAYNPKAVENKIYQLWENSGYFDPDELPGKRTKHFSISLPPPNVTGKLHIGHSAMLAYQDIMIRFHRMQGDRTLWLPGMDHAAIATQNIVERELKKEGQTRHDLGREKFLARIDDFVAKSKDTIKMQLKAMGASLDWSREQFTLSPELTKTVRIAFKKMYDDGLIYRGDRVVNWCPHCQSTLADDEVEYKEEQGKLYYLKYGPVAIATTRPETKLGDTGLAVNPQDRRYQKLLGKELEIDLAGHKIKVKVFADKAVDMQFGTGAIGVTPAHSLQDYQWAQKYNLGIIKVIDEQGKMTSFAGKYSGLDVLTARKKFVENLTKAGLIEKAEDYNNNLSICYRCGTPVEPLPSKQWFVNVNKKTSRGKSLKQLASEAVKSGQIKMIPDKFTKTYFQWMDNLRDWCISRQIWYGHQIPVWYKNSSGLGAQSPRQEEVIVPKHITELVLMRHGITDWNKENKVQGITNVPLDELSIDEIKKMIPRLKRERFDLIITSPLMRAKQTAEIINEELKIPLAINDLLKERNYGEFEGRNNAELRKEYPDYFEDKINFDIPGNQEESYQKLAKRVKTFLKKVSQEYSDKKILVICHHSVIRTFRMIIDHWDAKKLTAYSPKFNELVNYKILDGDYKMAELRQDPDTLDTWFSSGLWTFSTLGWPEKTKDLKEFHPTSVMETGYDILFFWVARMIIMSTYLIGERPFDNVYLHGLIRTKEGKKMSKSDPETAIDPLDMINQFGSDALRLSLVIGTSAGNDVRIYKEKIEGYRNFVNKLWNISRFILSTVKNPAYSKTAPRAKTLSDQWILGELEKTTELVTKKITRFEFSQAGEQLRHFTWDELADWYLEIAKIEGGKDKILLWILKRILILWHPFIPFVTEEIWQIAFGEKAAAIYELPLLMIEPWPKPQKTEAAASKRFSSLQNVINSFRNFRAEYNIPPTTLISVSAKKNILIKKEEKIINKLARVKFTDVKKGIHLTYGQFDFIIPLGELIDVKKEKKRSELELEIKKKYYESLKKKLSNKQFVEKAPKEIVQREREKQIELEEIIKKLKKKITTL</sequence>
<dbReference type="Gene3D" id="1.10.730.10">
    <property type="entry name" value="Isoleucyl-tRNA Synthetase, Domain 1"/>
    <property type="match status" value="1"/>
</dbReference>
<dbReference type="GO" id="GO:0005829">
    <property type="term" value="C:cytosol"/>
    <property type="evidence" value="ECO:0007669"/>
    <property type="project" value="TreeGrafter"/>
</dbReference>
<accession>A0A2M7RI48</accession>
<feature type="domain" description="Aminoacyl-tRNA synthetase class Ia" evidence="13">
    <location>
        <begin position="37"/>
        <end position="448"/>
    </location>
</feature>
<evidence type="ECO:0000256" key="7">
    <source>
        <dbReference type="ARBA" id="ARBA00022917"/>
    </source>
</evidence>
<feature type="domain" description="Methionyl/Valyl/Leucyl/Isoleucyl-tRNA synthetase anticodon-binding" evidence="14">
    <location>
        <begin position="821"/>
        <end position="963"/>
    </location>
</feature>
<dbReference type="AlphaFoldDB" id="A0A2M7RI48"/>
<evidence type="ECO:0000256" key="5">
    <source>
        <dbReference type="ARBA" id="ARBA00022741"/>
    </source>
</evidence>
<comment type="similarity">
    <text evidence="10">Belongs to the class-I aminoacyl-tRNA synthetase family. ValS type 1 subfamily.</text>
</comment>
<dbReference type="InterPro" id="IPR014729">
    <property type="entry name" value="Rossmann-like_a/b/a_fold"/>
</dbReference>
<evidence type="ECO:0000259" key="14">
    <source>
        <dbReference type="Pfam" id="PF08264"/>
    </source>
</evidence>
<dbReference type="Pfam" id="PF00300">
    <property type="entry name" value="His_Phos_1"/>
    <property type="match status" value="1"/>
</dbReference>
<evidence type="ECO:0000256" key="10">
    <source>
        <dbReference type="HAMAP-Rule" id="MF_02004"/>
    </source>
</evidence>
<keyword evidence="8 10" id="KW-0030">Aminoacyl-tRNA synthetase</keyword>
<dbReference type="InterPro" id="IPR013155">
    <property type="entry name" value="M/V/L/I-tRNA-synth_anticd-bd"/>
</dbReference>
<dbReference type="CDD" id="cd07962">
    <property type="entry name" value="Anticodon_Ia_Val"/>
    <property type="match status" value="1"/>
</dbReference>
<dbReference type="GO" id="GO:0004832">
    <property type="term" value="F:valine-tRNA ligase activity"/>
    <property type="evidence" value="ECO:0007669"/>
    <property type="project" value="UniProtKB-UniRule"/>
</dbReference>
<keyword evidence="3 10" id="KW-0963">Cytoplasm</keyword>
<gene>
    <name evidence="10" type="primary">valS</name>
    <name evidence="16" type="ORF">COY66_04900</name>
</gene>
<dbReference type="SUPFAM" id="SSF46589">
    <property type="entry name" value="tRNA-binding arm"/>
    <property type="match status" value="1"/>
</dbReference>
<protein>
    <recommendedName>
        <fullName evidence="10">Valine--tRNA ligase</fullName>
        <ecNumber evidence="10">6.1.1.9</ecNumber>
    </recommendedName>
    <alternativeName>
        <fullName evidence="10">Valyl-tRNA synthetase</fullName>
        <shortName evidence="10">ValRS</shortName>
    </alternativeName>
</protein>
<dbReference type="PROSITE" id="PS00178">
    <property type="entry name" value="AA_TRNA_LIGASE_I"/>
    <property type="match status" value="1"/>
</dbReference>
<feature type="domain" description="Valyl-tRNA synthetase tRNA-binding arm" evidence="15">
    <location>
        <begin position="1011"/>
        <end position="1075"/>
    </location>
</feature>
<dbReference type="CDD" id="cd07067">
    <property type="entry name" value="HP_PGM_like"/>
    <property type="match status" value="1"/>
</dbReference>
<dbReference type="InterPro" id="IPR002303">
    <property type="entry name" value="Valyl-tRNA_ligase"/>
</dbReference>
<dbReference type="HAMAP" id="MF_02004">
    <property type="entry name" value="Val_tRNA_synth_type1"/>
    <property type="match status" value="1"/>
</dbReference>
<evidence type="ECO:0000313" key="16">
    <source>
        <dbReference type="EMBL" id="PIY96171.1"/>
    </source>
</evidence>
<dbReference type="GO" id="GO:0002161">
    <property type="term" value="F:aminoacyl-tRNA deacylase activity"/>
    <property type="evidence" value="ECO:0007669"/>
    <property type="project" value="InterPro"/>
</dbReference>
<reference evidence="16 17" key="1">
    <citation type="submission" date="2017-09" db="EMBL/GenBank/DDBJ databases">
        <title>Depth-based differentiation of microbial function through sediment-hosted aquifers and enrichment of novel symbionts in the deep terrestrial subsurface.</title>
        <authorList>
            <person name="Probst A.J."/>
            <person name="Ladd B."/>
            <person name="Jarett J.K."/>
            <person name="Geller-Mcgrath D.E."/>
            <person name="Sieber C.M."/>
            <person name="Emerson J.B."/>
            <person name="Anantharaman K."/>
            <person name="Thomas B.C."/>
            <person name="Malmstrom R."/>
            <person name="Stieglmeier M."/>
            <person name="Klingl A."/>
            <person name="Woyke T."/>
            <person name="Ryan C.M."/>
            <person name="Banfield J.F."/>
        </authorList>
    </citation>
    <scope>NUCLEOTIDE SEQUENCE [LARGE SCALE GENOMIC DNA]</scope>
    <source>
        <strain evidence="16">CG_4_10_14_0_8_um_filter_42_10</strain>
    </source>
</reference>
<evidence type="ECO:0000256" key="9">
    <source>
        <dbReference type="ARBA" id="ARBA00047552"/>
    </source>
</evidence>
<dbReference type="Pfam" id="PF00133">
    <property type="entry name" value="tRNA-synt_1"/>
    <property type="match status" value="2"/>
</dbReference>
<feature type="binding site" evidence="10">
    <location>
        <position position="741"/>
    </location>
    <ligand>
        <name>ATP</name>
        <dbReference type="ChEBI" id="CHEBI:30616"/>
    </ligand>
</feature>
<dbReference type="PANTHER" id="PTHR11946">
    <property type="entry name" value="VALYL-TRNA SYNTHETASES"/>
    <property type="match status" value="1"/>
</dbReference>
<dbReference type="Gene3D" id="1.10.287.380">
    <property type="entry name" value="Valyl-tRNA synthetase, C-terminal domain"/>
    <property type="match status" value="1"/>
</dbReference>
<dbReference type="Gene3D" id="3.40.50.1240">
    <property type="entry name" value="Phosphoglycerate mutase-like"/>
    <property type="match status" value="1"/>
</dbReference>
<keyword evidence="6 10" id="KW-0067">ATP-binding</keyword>
<dbReference type="Pfam" id="PF08264">
    <property type="entry name" value="Anticodon_1"/>
    <property type="match status" value="1"/>
</dbReference>
<feature type="short sequence motif" description="'KMSKS' region" evidence="10">
    <location>
        <begin position="738"/>
        <end position="742"/>
    </location>
</feature>
<evidence type="ECO:0000256" key="6">
    <source>
        <dbReference type="ARBA" id="ARBA00022840"/>
    </source>
</evidence>
<dbReference type="FunFam" id="3.40.50.620:FF:000032">
    <property type="entry name" value="Valine--tRNA ligase"/>
    <property type="match status" value="1"/>
</dbReference>
<evidence type="ECO:0000259" key="13">
    <source>
        <dbReference type="Pfam" id="PF00133"/>
    </source>
</evidence>
<dbReference type="PRINTS" id="PR00986">
    <property type="entry name" value="TRNASYNTHVAL"/>
</dbReference>
<dbReference type="InterPro" id="IPR002300">
    <property type="entry name" value="aa-tRNA-synth_Ia"/>
</dbReference>
<comment type="caution">
    <text evidence="16">The sequence shown here is derived from an EMBL/GenBank/DDBJ whole genome shotgun (WGS) entry which is preliminary data.</text>
</comment>
<comment type="subunit">
    <text evidence="2 10">Monomer.</text>
</comment>
<dbReference type="InterPro" id="IPR019499">
    <property type="entry name" value="Val-tRNA_synth_tRNA-bd"/>
</dbReference>
<dbReference type="SUPFAM" id="SSF53254">
    <property type="entry name" value="Phosphoglycerate mutase-like"/>
    <property type="match status" value="1"/>
</dbReference>
<evidence type="ECO:0000256" key="1">
    <source>
        <dbReference type="ARBA" id="ARBA00004496"/>
    </source>
</evidence>
<evidence type="ECO:0000313" key="17">
    <source>
        <dbReference type="Proteomes" id="UP000230779"/>
    </source>
</evidence>
<comment type="subcellular location">
    <subcellularLocation>
        <location evidence="1 10">Cytoplasm</location>
    </subcellularLocation>
</comment>
<keyword evidence="10" id="KW-0175">Coiled coil</keyword>
<organism evidence="16 17">
    <name type="scientific">Candidatus Kerfeldbacteria bacterium CG_4_10_14_0_8_um_filter_42_10</name>
    <dbReference type="NCBI Taxonomy" id="2014248"/>
    <lineage>
        <taxon>Bacteria</taxon>
        <taxon>Candidatus Kerfeldiibacteriota</taxon>
    </lineage>
</organism>
<comment type="domain">
    <text evidence="10">ValRS has two distinct active sites: one for aminoacylation and one for editing. The misactivated threonine is translocated from the active site to the editing site.</text>
</comment>
<feature type="domain" description="Aminoacyl-tRNA synthetase class Ia" evidence="13">
    <location>
        <begin position="646"/>
        <end position="778"/>
    </location>
</feature>
<keyword evidence="5 10" id="KW-0547">Nucleotide-binding</keyword>
<dbReference type="SUPFAM" id="SSF47323">
    <property type="entry name" value="Anticodon-binding domain of a subclass of class I aminoacyl-tRNA synthetases"/>
    <property type="match status" value="1"/>
</dbReference>
<feature type="binding site" evidence="12">
    <location>
        <position position="522"/>
    </location>
    <ligand>
        <name>substrate</name>
    </ligand>
</feature>
<comment type="domain">
    <text evidence="10">The C-terminal coiled-coil domain is crucial for aminoacylation activity.</text>
</comment>
<feature type="short sequence motif" description="'HIGH' region" evidence="10">
    <location>
        <begin position="68"/>
        <end position="78"/>
    </location>
</feature>
<dbReference type="EMBL" id="PFMD01000056">
    <property type="protein sequence ID" value="PIY96171.1"/>
    <property type="molecule type" value="Genomic_DNA"/>
</dbReference>
<evidence type="ECO:0000256" key="2">
    <source>
        <dbReference type="ARBA" id="ARBA00011245"/>
    </source>
</evidence>
<dbReference type="InterPro" id="IPR009080">
    <property type="entry name" value="tRNAsynth_Ia_anticodon-bd"/>
</dbReference>
<dbReference type="SUPFAM" id="SSF50677">
    <property type="entry name" value="ValRS/IleRS/LeuRS editing domain"/>
    <property type="match status" value="1"/>
</dbReference>
<feature type="active site" description="Tele-phosphohistidine intermediate" evidence="11">
    <location>
        <position position="473"/>
    </location>
</feature>
<dbReference type="PANTHER" id="PTHR11946:SF93">
    <property type="entry name" value="VALINE--TRNA LIGASE, CHLOROPLASTIC_MITOCHONDRIAL 2"/>
    <property type="match status" value="1"/>
</dbReference>
<dbReference type="CDD" id="cd00817">
    <property type="entry name" value="ValRS_core"/>
    <property type="match status" value="1"/>
</dbReference>
<dbReference type="InterPro" id="IPR033705">
    <property type="entry name" value="Anticodon_Ia_Val"/>
</dbReference>
<dbReference type="Gene3D" id="3.90.740.10">
    <property type="entry name" value="Valyl/Leucyl/Isoleucyl-tRNA synthetase, editing domain"/>
    <property type="match status" value="1"/>
</dbReference>
<keyword evidence="4 10" id="KW-0436">Ligase</keyword>
<dbReference type="Proteomes" id="UP000230779">
    <property type="component" value="Unassembled WGS sequence"/>
</dbReference>
<dbReference type="GO" id="GO:0006438">
    <property type="term" value="P:valyl-tRNA aminoacylation"/>
    <property type="evidence" value="ECO:0007669"/>
    <property type="project" value="UniProtKB-UniRule"/>
</dbReference>
<name>A0A2M7RI48_9BACT</name>
<evidence type="ECO:0000256" key="3">
    <source>
        <dbReference type="ARBA" id="ARBA00022490"/>
    </source>
</evidence>
<evidence type="ECO:0000259" key="15">
    <source>
        <dbReference type="Pfam" id="PF10458"/>
    </source>
</evidence>
<dbReference type="Gene3D" id="3.40.50.620">
    <property type="entry name" value="HUPs"/>
    <property type="match status" value="2"/>
</dbReference>
<dbReference type="SMART" id="SM00855">
    <property type="entry name" value="PGAM"/>
    <property type="match status" value="1"/>
</dbReference>
<evidence type="ECO:0000256" key="11">
    <source>
        <dbReference type="PIRSR" id="PIRSR613078-1"/>
    </source>
</evidence>
<dbReference type="SUPFAM" id="SSF52374">
    <property type="entry name" value="Nucleotidylyl transferase"/>
    <property type="match status" value="1"/>
</dbReference>
<feature type="active site" description="Proton donor/acceptor" evidence="11">
    <location>
        <position position="546"/>
    </location>
</feature>
<dbReference type="GO" id="GO:0005524">
    <property type="term" value="F:ATP binding"/>
    <property type="evidence" value="ECO:0007669"/>
    <property type="project" value="UniProtKB-UniRule"/>
</dbReference>
<dbReference type="InterPro" id="IPR010978">
    <property type="entry name" value="tRNA-bd_arm"/>
</dbReference>
<evidence type="ECO:0000256" key="8">
    <source>
        <dbReference type="ARBA" id="ARBA00023146"/>
    </source>
</evidence>
<proteinExistence type="inferred from homology"/>
<dbReference type="InterPro" id="IPR001412">
    <property type="entry name" value="aa-tRNA-synth_I_CS"/>
</dbReference>
<dbReference type="InterPro" id="IPR013078">
    <property type="entry name" value="His_Pase_superF_clade-1"/>
</dbReference>
<feature type="binding site" evidence="12">
    <location>
        <begin position="472"/>
        <end position="479"/>
    </location>
    <ligand>
        <name>substrate</name>
    </ligand>
</feature>
<evidence type="ECO:0000256" key="12">
    <source>
        <dbReference type="PIRSR" id="PIRSR613078-2"/>
    </source>
</evidence>
<dbReference type="InterPro" id="IPR029033">
    <property type="entry name" value="His_PPase_superfam"/>
</dbReference>
<comment type="function">
    <text evidence="10">Catalyzes the attachment of valine to tRNA(Val). As ValRS can inadvertently accommodate and process structurally similar amino acids such as threonine, to avoid such errors, it has a 'posttransfer' editing activity that hydrolyzes mischarged Thr-tRNA(Val) in a tRNA-dependent manner.</text>
</comment>
<comment type="catalytic activity">
    <reaction evidence="9 10">
        <text>tRNA(Val) + L-valine + ATP = L-valyl-tRNA(Val) + AMP + diphosphate</text>
        <dbReference type="Rhea" id="RHEA:10704"/>
        <dbReference type="Rhea" id="RHEA-COMP:9672"/>
        <dbReference type="Rhea" id="RHEA-COMP:9708"/>
        <dbReference type="ChEBI" id="CHEBI:30616"/>
        <dbReference type="ChEBI" id="CHEBI:33019"/>
        <dbReference type="ChEBI" id="CHEBI:57762"/>
        <dbReference type="ChEBI" id="CHEBI:78442"/>
        <dbReference type="ChEBI" id="CHEBI:78537"/>
        <dbReference type="ChEBI" id="CHEBI:456215"/>
        <dbReference type="EC" id="6.1.1.9"/>
    </reaction>
</comment>
<feature type="binding site" evidence="12">
    <location>
        <begin position="546"/>
        <end position="549"/>
    </location>
    <ligand>
        <name>substrate</name>
    </ligand>
</feature>
<dbReference type="InterPro" id="IPR009008">
    <property type="entry name" value="Val/Leu/Ile-tRNA-synth_edit"/>
</dbReference>
<keyword evidence="7 10" id="KW-0648">Protein biosynthesis</keyword>